<evidence type="ECO:0000256" key="1">
    <source>
        <dbReference type="SAM" id="MobiDB-lite"/>
    </source>
</evidence>
<protein>
    <submittedName>
        <fullName evidence="2">Uncharacterized protein</fullName>
    </submittedName>
</protein>
<sequence length="46" mass="5322">MNKINMDLPNEAVRSRMNLQSNKGKKKKRIRVPISFNKSRSFNASS</sequence>
<name>A0AAD9J712_9ANNE</name>
<keyword evidence="3" id="KW-1185">Reference proteome</keyword>
<evidence type="ECO:0000313" key="2">
    <source>
        <dbReference type="EMBL" id="KAK2146840.1"/>
    </source>
</evidence>
<evidence type="ECO:0000313" key="3">
    <source>
        <dbReference type="Proteomes" id="UP001208570"/>
    </source>
</evidence>
<comment type="caution">
    <text evidence="2">The sequence shown here is derived from an EMBL/GenBank/DDBJ whole genome shotgun (WGS) entry which is preliminary data.</text>
</comment>
<organism evidence="2 3">
    <name type="scientific">Paralvinella palmiformis</name>
    <dbReference type="NCBI Taxonomy" id="53620"/>
    <lineage>
        <taxon>Eukaryota</taxon>
        <taxon>Metazoa</taxon>
        <taxon>Spiralia</taxon>
        <taxon>Lophotrochozoa</taxon>
        <taxon>Annelida</taxon>
        <taxon>Polychaeta</taxon>
        <taxon>Sedentaria</taxon>
        <taxon>Canalipalpata</taxon>
        <taxon>Terebellida</taxon>
        <taxon>Terebelliformia</taxon>
        <taxon>Alvinellidae</taxon>
        <taxon>Paralvinella</taxon>
    </lineage>
</organism>
<proteinExistence type="predicted"/>
<feature type="compositionally biased region" description="Polar residues" evidence="1">
    <location>
        <begin position="36"/>
        <end position="46"/>
    </location>
</feature>
<gene>
    <name evidence="2" type="ORF">LSH36_582g02047</name>
</gene>
<dbReference type="EMBL" id="JAODUP010000582">
    <property type="protein sequence ID" value="KAK2146840.1"/>
    <property type="molecule type" value="Genomic_DNA"/>
</dbReference>
<dbReference type="Proteomes" id="UP001208570">
    <property type="component" value="Unassembled WGS sequence"/>
</dbReference>
<feature type="non-terminal residue" evidence="2">
    <location>
        <position position="1"/>
    </location>
</feature>
<feature type="region of interest" description="Disordered" evidence="1">
    <location>
        <begin position="16"/>
        <end position="46"/>
    </location>
</feature>
<reference evidence="2" key="1">
    <citation type="journal article" date="2023" name="Mol. Biol. Evol.">
        <title>Third-Generation Sequencing Reveals the Adaptive Role of the Epigenome in Three Deep-Sea Polychaetes.</title>
        <authorList>
            <person name="Perez M."/>
            <person name="Aroh O."/>
            <person name="Sun Y."/>
            <person name="Lan Y."/>
            <person name="Juniper S.K."/>
            <person name="Young C.R."/>
            <person name="Angers B."/>
            <person name="Qian P.Y."/>
        </authorList>
    </citation>
    <scope>NUCLEOTIDE SEQUENCE</scope>
    <source>
        <strain evidence="2">P08H-3</strain>
    </source>
</reference>
<dbReference type="AlphaFoldDB" id="A0AAD9J712"/>
<accession>A0AAD9J712</accession>